<organism evidence="2 3">
    <name type="scientific">Psychromarinibacter sediminicola</name>
    <dbReference type="NCBI Taxonomy" id="3033385"/>
    <lineage>
        <taxon>Bacteria</taxon>
        <taxon>Pseudomonadati</taxon>
        <taxon>Pseudomonadota</taxon>
        <taxon>Alphaproteobacteria</taxon>
        <taxon>Rhodobacterales</taxon>
        <taxon>Paracoccaceae</taxon>
        <taxon>Psychromarinibacter</taxon>
    </lineage>
</organism>
<feature type="chain" id="PRO_5042136764" evidence="1">
    <location>
        <begin position="21"/>
        <end position="183"/>
    </location>
</feature>
<dbReference type="Proteomes" id="UP001220964">
    <property type="component" value="Unassembled WGS sequence"/>
</dbReference>
<dbReference type="EMBL" id="JARGYC010000023">
    <property type="protein sequence ID" value="MDF0601186.1"/>
    <property type="molecule type" value="Genomic_DNA"/>
</dbReference>
<feature type="signal peptide" evidence="1">
    <location>
        <begin position="1"/>
        <end position="20"/>
    </location>
</feature>
<comment type="caution">
    <text evidence="2">The sequence shown here is derived from an EMBL/GenBank/DDBJ whole genome shotgun (WGS) entry which is preliminary data.</text>
</comment>
<proteinExistence type="predicted"/>
<evidence type="ECO:0000313" key="3">
    <source>
        <dbReference type="Proteomes" id="UP001220964"/>
    </source>
</evidence>
<name>A0AAE3NSG7_9RHOB</name>
<protein>
    <submittedName>
        <fullName evidence="2">Uncharacterized protein</fullName>
    </submittedName>
</protein>
<evidence type="ECO:0000256" key="1">
    <source>
        <dbReference type="SAM" id="SignalP"/>
    </source>
</evidence>
<keyword evidence="1" id="KW-0732">Signal</keyword>
<dbReference type="RefSeq" id="WP_275567326.1">
    <property type="nucleotide sequence ID" value="NZ_JARGYC010000023.1"/>
</dbReference>
<gene>
    <name evidence="2" type="ORF">P1J78_10640</name>
</gene>
<sequence length="183" mass="19968">MTSRFALALLSLLLAAPALAQAVVDSSLSDLNGDGLRERFTLLHYPGADTVDLIVEDTGTGRVTARDIAWTGGIGQQPDIDVAPNGSIRLHSRNESIGRNRWVQTLTIAYRDGAYRVAGFTYEFYDTLNPDAAGSCDLNLLTGRGFVTRGPGPKKTIAHDVAARRVTDWRESDPIPEICRPWE</sequence>
<accession>A0AAE3NSG7</accession>
<keyword evidence="3" id="KW-1185">Reference proteome</keyword>
<evidence type="ECO:0000313" key="2">
    <source>
        <dbReference type="EMBL" id="MDF0601186.1"/>
    </source>
</evidence>
<dbReference type="AlphaFoldDB" id="A0AAE3NSG7"/>
<reference evidence="2" key="1">
    <citation type="submission" date="2023-03" db="EMBL/GenBank/DDBJ databases">
        <title>Multiphase analysis and comparison of six strains from genera Psychromarinibacter, Lutimaribacter, and Maritimibacter, including a novel species: Psychromarinibacter sediminicola sp. nov.</title>
        <authorList>
            <person name="Wang Y.-H."/>
            <person name="Ye M.-Q."/>
            <person name="Du Z.-J."/>
        </authorList>
    </citation>
    <scope>NUCLEOTIDE SEQUENCE</scope>
    <source>
        <strain evidence="2">C21-152</strain>
    </source>
</reference>